<sequence>MPPSESRSGTVTRTSLPPRNDPRLSSSGNATLRTGTPHRDAPVQINTGVLRTGSPGQRSAEPRTPHVSVPGPDSSASEAPSDWANPAFVEEKVTNLQRHVGTMSGLLQQVSEKSKENDTFVNVSDLAAQIKADISEKFAALQEQMKADRIDNRKAVRKDIDDMKAAIKEKLTESLGSISVDITQLNGSVDEMRKDIRALKSSDDPASSGVAADVEVSLMHVQEQLGPIPRKHVTDSVQDALNIIAASPINEASQSDELPHATVFPTVDQDVPVTPTAPDTPFTPSFTQEEARYFLQAMENLVMLYQSATSRTTV</sequence>
<protein>
    <submittedName>
        <fullName evidence="2">N/A</fullName>
    </submittedName>
</protein>
<dbReference type="AlphaFoldDB" id="A0A5K1K5U0"/>
<dbReference type="Gene3D" id="1.20.120.20">
    <property type="entry name" value="Apolipoprotein"/>
    <property type="match status" value="1"/>
</dbReference>
<organism evidence="2">
    <name type="scientific">Ganoderma boninense</name>
    <dbReference type="NCBI Taxonomy" id="34458"/>
    <lineage>
        <taxon>Eukaryota</taxon>
        <taxon>Fungi</taxon>
        <taxon>Dikarya</taxon>
        <taxon>Basidiomycota</taxon>
        <taxon>Agaricomycotina</taxon>
        <taxon>Agaricomycetes</taxon>
        <taxon>Polyporales</taxon>
        <taxon>Polyporaceae</taxon>
        <taxon>Ganoderma</taxon>
    </lineage>
</organism>
<name>A0A5K1K5U0_9APHY</name>
<dbReference type="EMBL" id="LR729424">
    <property type="protein sequence ID" value="VWP01503.1"/>
    <property type="molecule type" value="Genomic_DNA"/>
</dbReference>
<accession>A0A5K1K5U0</accession>
<evidence type="ECO:0000256" key="1">
    <source>
        <dbReference type="SAM" id="MobiDB-lite"/>
    </source>
</evidence>
<gene>
    <name evidence="2" type="primary">I1RZC6</name>
</gene>
<evidence type="ECO:0000313" key="2">
    <source>
        <dbReference type="EMBL" id="VWP01503.1"/>
    </source>
</evidence>
<feature type="region of interest" description="Disordered" evidence="1">
    <location>
        <begin position="1"/>
        <end position="82"/>
    </location>
</feature>
<proteinExistence type="predicted"/>
<feature type="compositionally biased region" description="Polar residues" evidence="1">
    <location>
        <begin position="1"/>
        <end position="34"/>
    </location>
</feature>
<reference evidence="2" key="1">
    <citation type="submission" date="2019-10" db="EMBL/GenBank/DDBJ databases">
        <authorList>
            <person name="Nor Muhammad N."/>
        </authorList>
    </citation>
    <scope>NUCLEOTIDE SEQUENCE</scope>
</reference>
<feature type="compositionally biased region" description="Polar residues" evidence="1">
    <location>
        <begin position="44"/>
        <end position="57"/>
    </location>
</feature>